<accession>A0A839K3M1</accession>
<keyword evidence="4 7" id="KW-0418">Kinase</keyword>
<dbReference type="InterPro" id="IPR003660">
    <property type="entry name" value="HAMP_dom"/>
</dbReference>
<evidence type="ECO:0000313" key="8">
    <source>
        <dbReference type="Proteomes" id="UP000574276"/>
    </source>
</evidence>
<dbReference type="SUPFAM" id="SSF55874">
    <property type="entry name" value="ATPase domain of HSP90 chaperone/DNA topoisomerase II/histidine kinase"/>
    <property type="match status" value="1"/>
</dbReference>
<dbReference type="GO" id="GO:0016020">
    <property type="term" value="C:membrane"/>
    <property type="evidence" value="ECO:0007669"/>
    <property type="project" value="UniProtKB-SubCell"/>
</dbReference>
<feature type="domain" description="HAMP" evidence="6">
    <location>
        <begin position="307"/>
        <end position="360"/>
    </location>
</feature>
<dbReference type="PROSITE" id="PS50885">
    <property type="entry name" value="HAMP"/>
    <property type="match status" value="1"/>
</dbReference>
<evidence type="ECO:0000256" key="3">
    <source>
        <dbReference type="ARBA" id="ARBA00022679"/>
    </source>
</evidence>
<keyword evidence="2" id="KW-0597">Phosphoprotein</keyword>
<keyword evidence="5" id="KW-1133">Transmembrane helix</keyword>
<dbReference type="InterPro" id="IPR010559">
    <property type="entry name" value="Sig_transdc_His_kin_internal"/>
</dbReference>
<gene>
    <name evidence="7" type="ORF">H0486_13840</name>
</gene>
<comment type="subcellular location">
    <subcellularLocation>
        <location evidence="1">Membrane</location>
    </subcellularLocation>
</comment>
<dbReference type="Pfam" id="PF00672">
    <property type="entry name" value="HAMP"/>
    <property type="match status" value="1"/>
</dbReference>
<evidence type="ECO:0000256" key="4">
    <source>
        <dbReference type="ARBA" id="ARBA00022777"/>
    </source>
</evidence>
<dbReference type="SMART" id="SM00304">
    <property type="entry name" value="HAMP"/>
    <property type="match status" value="1"/>
</dbReference>
<evidence type="ECO:0000256" key="2">
    <source>
        <dbReference type="ARBA" id="ARBA00022553"/>
    </source>
</evidence>
<keyword evidence="8" id="KW-1185">Reference proteome</keyword>
<dbReference type="Pfam" id="PF02518">
    <property type="entry name" value="HATPase_c"/>
    <property type="match status" value="1"/>
</dbReference>
<dbReference type="Proteomes" id="UP000574276">
    <property type="component" value="Unassembled WGS sequence"/>
</dbReference>
<keyword evidence="5" id="KW-0812">Transmembrane</keyword>
<evidence type="ECO:0000256" key="1">
    <source>
        <dbReference type="ARBA" id="ARBA00004370"/>
    </source>
</evidence>
<feature type="transmembrane region" description="Helical" evidence="5">
    <location>
        <begin position="284"/>
        <end position="310"/>
    </location>
</feature>
<evidence type="ECO:0000256" key="5">
    <source>
        <dbReference type="SAM" id="Phobius"/>
    </source>
</evidence>
<dbReference type="SUPFAM" id="SSF158472">
    <property type="entry name" value="HAMP domain-like"/>
    <property type="match status" value="1"/>
</dbReference>
<sequence>MRRGSKKSIREIKMSLQQTTLLMLAALLLFFCMMFMIATSIITQKTEEDFKIRTSEIAVNNVVSTIKASVVNYNYLTRLIMVNTNVVRYLKTNELDKDKTYEARKGIYEIQSLYSYIDSVYIFRNDGEYVSTGIGEYCVEMTLTERNKILEARGSTVISINGNGTISKNKSRPFLTMSRAIYDINSQKLLGILIMNISSGIFDDTIALQNSSGMCILDNKGAFLCGNEELCELLDSDYNSDSMVYKHIRIDGERKTLTGRKALEPLVVLCTSAESEEALPRDTIFALMITLTAFILSIFVCAWFITLSIARPIKNLNAAMERTRSSGWLKEIDAKMPNNEIGRLAESYNSMIEYLNELFNRLLEDEKNVQKAEMRVLQEQIKPHFLYNTLETISYMAVKENANSVHDALETMGSFYRNFLSKGDHEIPLKRELRITRDYLSLQKLRYGDIFEDEYIIDESTLDCMIPKLILQPLVENSIYHGVRLKGEKCVIRITTRLEDGILHINVFDSGVGMSEEQIRSVLETSEEDDTNMLSGFGLRGTINRIRYYYDCDNVVQIRSEPGEYTEIEICICIPKLRDKVVEEEENVPSNDH</sequence>
<dbReference type="InterPro" id="IPR036890">
    <property type="entry name" value="HATPase_C_sf"/>
</dbReference>
<dbReference type="InterPro" id="IPR003594">
    <property type="entry name" value="HATPase_dom"/>
</dbReference>
<dbReference type="AlphaFoldDB" id="A0A839K3M1"/>
<proteinExistence type="predicted"/>
<keyword evidence="5" id="KW-0472">Membrane</keyword>
<protein>
    <submittedName>
        <fullName evidence="7">Histidine kinase</fullName>
    </submittedName>
</protein>
<reference evidence="7 8" key="1">
    <citation type="submission" date="2020-07" db="EMBL/GenBank/DDBJ databases">
        <title>Characterization and genome sequencing of isolate MD1, a novel member within the family Lachnospiraceae.</title>
        <authorList>
            <person name="Rettenmaier R."/>
            <person name="Di Bello L."/>
            <person name="Zinser C."/>
            <person name="Scheitz K."/>
            <person name="Liebl W."/>
            <person name="Zverlov V."/>
        </authorList>
    </citation>
    <scope>NUCLEOTIDE SEQUENCE [LARGE SCALE GENOMIC DNA]</scope>
    <source>
        <strain evidence="7 8">MD1</strain>
    </source>
</reference>
<name>A0A839K3M1_9FIRM</name>
<dbReference type="RefSeq" id="WP_228353568.1">
    <property type="nucleotide sequence ID" value="NZ_JACEGA010000001.1"/>
</dbReference>
<evidence type="ECO:0000313" key="7">
    <source>
        <dbReference type="EMBL" id="MBB2183957.1"/>
    </source>
</evidence>
<dbReference type="GO" id="GO:0000155">
    <property type="term" value="F:phosphorelay sensor kinase activity"/>
    <property type="evidence" value="ECO:0007669"/>
    <property type="project" value="InterPro"/>
</dbReference>
<evidence type="ECO:0000259" key="6">
    <source>
        <dbReference type="PROSITE" id="PS50885"/>
    </source>
</evidence>
<feature type="transmembrane region" description="Helical" evidence="5">
    <location>
        <begin position="21"/>
        <end position="42"/>
    </location>
</feature>
<comment type="caution">
    <text evidence="7">The sequence shown here is derived from an EMBL/GenBank/DDBJ whole genome shotgun (WGS) entry which is preliminary data.</text>
</comment>
<keyword evidence="3" id="KW-0808">Transferase</keyword>
<dbReference type="Gene3D" id="6.10.340.10">
    <property type="match status" value="1"/>
</dbReference>
<dbReference type="CDD" id="cd06225">
    <property type="entry name" value="HAMP"/>
    <property type="match status" value="1"/>
</dbReference>
<dbReference type="Gene3D" id="3.30.565.10">
    <property type="entry name" value="Histidine kinase-like ATPase, C-terminal domain"/>
    <property type="match status" value="1"/>
</dbReference>
<dbReference type="EMBL" id="JACEGA010000001">
    <property type="protein sequence ID" value="MBB2183957.1"/>
    <property type="molecule type" value="Genomic_DNA"/>
</dbReference>
<dbReference type="PANTHER" id="PTHR34220">
    <property type="entry name" value="SENSOR HISTIDINE KINASE YPDA"/>
    <property type="match status" value="1"/>
</dbReference>
<dbReference type="InterPro" id="IPR050640">
    <property type="entry name" value="Bact_2-comp_sensor_kinase"/>
</dbReference>
<dbReference type="PANTHER" id="PTHR34220:SF7">
    <property type="entry name" value="SENSOR HISTIDINE KINASE YPDA"/>
    <property type="match status" value="1"/>
</dbReference>
<organism evidence="7 8">
    <name type="scientific">Variimorphobacter saccharofermentans</name>
    <dbReference type="NCBI Taxonomy" id="2755051"/>
    <lineage>
        <taxon>Bacteria</taxon>
        <taxon>Bacillati</taxon>
        <taxon>Bacillota</taxon>
        <taxon>Clostridia</taxon>
        <taxon>Lachnospirales</taxon>
        <taxon>Lachnospiraceae</taxon>
        <taxon>Variimorphobacter</taxon>
    </lineage>
</organism>
<dbReference type="Pfam" id="PF06580">
    <property type="entry name" value="His_kinase"/>
    <property type="match status" value="1"/>
</dbReference>